<organism evidence="1">
    <name type="scientific">uncultured Desulfovibrio sp</name>
    <dbReference type="NCBI Taxonomy" id="167968"/>
    <lineage>
        <taxon>Bacteria</taxon>
        <taxon>Pseudomonadati</taxon>
        <taxon>Thermodesulfobacteriota</taxon>
        <taxon>Desulfovibrionia</taxon>
        <taxon>Desulfovibrionales</taxon>
        <taxon>Desulfovibrionaceae</taxon>
        <taxon>Desulfovibrio</taxon>
        <taxon>environmental samples</taxon>
    </lineage>
</organism>
<evidence type="ECO:0000313" key="1">
    <source>
        <dbReference type="EMBL" id="SBW02454.1"/>
    </source>
</evidence>
<accession>A0A212JSK6</accession>
<gene>
    <name evidence="1" type="ORF">KM92DES2_11662</name>
</gene>
<protein>
    <submittedName>
        <fullName evidence="1">Uncharacterized protein</fullName>
    </submittedName>
</protein>
<sequence>MCTLLSQKGFHPWQGTKVLTVSVALSVNENTERGYASKGFCGFRRLFGGVRLAGFWARGA</sequence>
<dbReference type="EMBL" id="FLUP01000001">
    <property type="protein sequence ID" value="SBW02454.1"/>
    <property type="molecule type" value="Genomic_DNA"/>
</dbReference>
<name>A0A212JSK6_9BACT</name>
<reference evidence="1" key="1">
    <citation type="submission" date="2016-04" db="EMBL/GenBank/DDBJ databases">
        <authorList>
            <person name="Evans L.H."/>
            <person name="Alamgir A."/>
            <person name="Owens N."/>
            <person name="Weber N.D."/>
            <person name="Virtaneva K."/>
            <person name="Barbian K."/>
            <person name="Babar A."/>
            <person name="Rosenke K."/>
        </authorList>
    </citation>
    <scope>NUCLEOTIDE SEQUENCE</scope>
    <source>
        <strain evidence="1">92-2</strain>
    </source>
</reference>
<proteinExistence type="predicted"/>
<dbReference type="AlphaFoldDB" id="A0A212JSK6"/>